<dbReference type="GO" id="GO:0016787">
    <property type="term" value="F:hydrolase activity"/>
    <property type="evidence" value="ECO:0007669"/>
    <property type="project" value="UniProtKB-KW"/>
</dbReference>
<organism evidence="1 2">
    <name type="scientific">Variovorax dokdonensis</name>
    <dbReference type="NCBI Taxonomy" id="344883"/>
    <lineage>
        <taxon>Bacteria</taxon>
        <taxon>Pseudomonadati</taxon>
        <taxon>Pseudomonadota</taxon>
        <taxon>Betaproteobacteria</taxon>
        <taxon>Burkholderiales</taxon>
        <taxon>Comamonadaceae</taxon>
        <taxon>Variovorax</taxon>
    </lineage>
</organism>
<dbReference type="Pfam" id="PF06821">
    <property type="entry name" value="Ser_hydrolase"/>
    <property type="match status" value="1"/>
</dbReference>
<dbReference type="EMBL" id="JASZYV010000004">
    <property type="protein sequence ID" value="MDM0046736.1"/>
    <property type="molecule type" value="Genomic_DNA"/>
</dbReference>
<dbReference type="Gene3D" id="3.40.50.1820">
    <property type="entry name" value="alpha/beta hydrolase"/>
    <property type="match status" value="1"/>
</dbReference>
<proteinExistence type="predicted"/>
<keyword evidence="1" id="KW-0378">Hydrolase</keyword>
<dbReference type="SUPFAM" id="SSF53474">
    <property type="entry name" value="alpha/beta-Hydrolases"/>
    <property type="match status" value="1"/>
</dbReference>
<comment type="caution">
    <text evidence="1">The sequence shown here is derived from an EMBL/GenBank/DDBJ whole genome shotgun (WGS) entry which is preliminary data.</text>
</comment>
<sequence>MSDVQVLLLPGWQNSGPEHWQSRWEAKHGDIRVQQHDWMRPLRGDWQIQLEEAVLASSRPVAFAAHSLGCILVAAWAAHSRLTHKVRGALLVAPGDTERDDLRQMIPGWAPIIRQRLPFAACMVAADNDPFCSAERSRDMARDWGANYIDAGPLGHINAESGLGDWSEGRHLLEDLLASPPKN</sequence>
<protein>
    <submittedName>
        <fullName evidence="1">Alpha/beta hydrolase</fullName>
    </submittedName>
</protein>
<evidence type="ECO:0000313" key="1">
    <source>
        <dbReference type="EMBL" id="MDM0046736.1"/>
    </source>
</evidence>
<dbReference type="RefSeq" id="WP_286661850.1">
    <property type="nucleotide sequence ID" value="NZ_JASZYV010000004.1"/>
</dbReference>
<gene>
    <name evidence="1" type="ORF">QTH91_19755</name>
</gene>
<name>A0ABT7NFL6_9BURK</name>
<accession>A0ABT7NFL6</accession>
<keyword evidence="2" id="KW-1185">Reference proteome</keyword>
<evidence type="ECO:0000313" key="2">
    <source>
        <dbReference type="Proteomes" id="UP001174908"/>
    </source>
</evidence>
<dbReference type="InterPro" id="IPR010662">
    <property type="entry name" value="RBBP9/YdeN"/>
</dbReference>
<reference evidence="1" key="1">
    <citation type="submission" date="2023-06" db="EMBL/GenBank/DDBJ databases">
        <authorList>
            <person name="Jiang Y."/>
            <person name="Liu Q."/>
        </authorList>
    </citation>
    <scope>NUCLEOTIDE SEQUENCE</scope>
    <source>
        <strain evidence="1">CGMCC 1.12089</strain>
    </source>
</reference>
<dbReference type="InterPro" id="IPR029058">
    <property type="entry name" value="AB_hydrolase_fold"/>
</dbReference>
<dbReference type="Proteomes" id="UP001174908">
    <property type="component" value="Unassembled WGS sequence"/>
</dbReference>